<dbReference type="PATRIC" id="fig|1217675.3.peg.60"/>
<evidence type="ECO:0000313" key="3">
    <source>
        <dbReference type="Proteomes" id="UP000018438"/>
    </source>
</evidence>
<gene>
    <name evidence="2" type="ORF">F965_00064</name>
</gene>
<dbReference type="HOGENOM" id="CLU_2911973_0_0_6"/>
<dbReference type="Proteomes" id="UP000018438">
    <property type="component" value="Unassembled WGS sequence"/>
</dbReference>
<feature type="region of interest" description="Disordered" evidence="1">
    <location>
        <begin position="42"/>
        <end position="61"/>
    </location>
</feature>
<name>N8Y526_9GAMM</name>
<dbReference type="EMBL" id="APPI01000003">
    <property type="protein sequence ID" value="ENV14718.1"/>
    <property type="molecule type" value="Genomic_DNA"/>
</dbReference>
<proteinExistence type="predicted"/>
<dbReference type="RefSeq" id="WP_004811462.1">
    <property type="nucleotide sequence ID" value="NZ_KB849446.1"/>
</dbReference>
<evidence type="ECO:0000256" key="1">
    <source>
        <dbReference type="SAM" id="MobiDB-lite"/>
    </source>
</evidence>
<protein>
    <submittedName>
        <fullName evidence="2">Uncharacterized protein</fullName>
    </submittedName>
</protein>
<evidence type="ECO:0000313" key="2">
    <source>
        <dbReference type="EMBL" id="ENV14718.1"/>
    </source>
</evidence>
<organism evidence="2 3">
    <name type="scientific">Acinetobacter schindleri NIPH 900</name>
    <dbReference type="NCBI Taxonomy" id="1217675"/>
    <lineage>
        <taxon>Bacteria</taxon>
        <taxon>Pseudomonadati</taxon>
        <taxon>Pseudomonadota</taxon>
        <taxon>Gammaproteobacteria</taxon>
        <taxon>Moraxellales</taxon>
        <taxon>Moraxellaceae</taxon>
        <taxon>Acinetobacter</taxon>
    </lineage>
</organism>
<accession>N8Y526</accession>
<comment type="caution">
    <text evidence="2">The sequence shown here is derived from an EMBL/GenBank/DDBJ whole genome shotgun (WGS) entry which is preliminary data.</text>
</comment>
<sequence>MSKSIENMTHDYVVACLQAGKRQDDINIDVAIKMAEEVKRKARPIDQQLAKDDLEEARYRR</sequence>
<reference evidence="2 3" key="1">
    <citation type="submission" date="2013-02" db="EMBL/GenBank/DDBJ databases">
        <title>The Genome Sequence of Acinetobacter schindleri NIPH 900.</title>
        <authorList>
            <consortium name="The Broad Institute Genome Sequencing Platform"/>
            <consortium name="The Broad Institute Genome Sequencing Center for Infectious Disease"/>
            <person name="Cerqueira G."/>
            <person name="Feldgarden M."/>
            <person name="Courvalin P."/>
            <person name="Perichon B."/>
            <person name="Grillot-Courvalin C."/>
            <person name="Clermont D."/>
            <person name="Rocha E."/>
            <person name="Yoon E.-J."/>
            <person name="Nemec A."/>
            <person name="Walker B."/>
            <person name="Young S.K."/>
            <person name="Zeng Q."/>
            <person name="Gargeya S."/>
            <person name="Fitzgerald M."/>
            <person name="Haas B."/>
            <person name="Abouelleil A."/>
            <person name="Alvarado L."/>
            <person name="Arachchi H.M."/>
            <person name="Berlin A.M."/>
            <person name="Chapman S.B."/>
            <person name="Dewar J."/>
            <person name="Goldberg J."/>
            <person name="Griggs A."/>
            <person name="Gujja S."/>
            <person name="Hansen M."/>
            <person name="Howarth C."/>
            <person name="Imamovic A."/>
            <person name="Larimer J."/>
            <person name="McCowan C."/>
            <person name="Murphy C."/>
            <person name="Neiman D."/>
            <person name="Pearson M."/>
            <person name="Priest M."/>
            <person name="Roberts A."/>
            <person name="Saif S."/>
            <person name="Shea T."/>
            <person name="Sisk P."/>
            <person name="Sykes S."/>
            <person name="Wortman J."/>
            <person name="Nusbaum C."/>
            <person name="Birren B."/>
        </authorList>
    </citation>
    <scope>NUCLEOTIDE SEQUENCE [LARGE SCALE GENOMIC DNA]</scope>
    <source>
        <strain evidence="2 3">NIPH 900</strain>
    </source>
</reference>
<keyword evidence="3" id="KW-1185">Reference proteome</keyword>
<feature type="compositionally biased region" description="Basic and acidic residues" evidence="1">
    <location>
        <begin position="49"/>
        <end position="61"/>
    </location>
</feature>
<dbReference type="AlphaFoldDB" id="N8Y526"/>